<name>A0A930YWS1_9FLAO</name>
<feature type="transmembrane region" description="Helical" evidence="1">
    <location>
        <begin position="50"/>
        <end position="70"/>
    </location>
</feature>
<reference evidence="3" key="1">
    <citation type="submission" date="2020-11" db="EMBL/GenBank/DDBJ databases">
        <title>Genome seq and assembly of Planobacterium sp.</title>
        <authorList>
            <person name="Chhetri G."/>
        </authorList>
    </citation>
    <scope>NUCLEOTIDE SEQUENCE</scope>
    <source>
        <strain evidence="3">GCR5</strain>
    </source>
</reference>
<accession>A0A930YWS1</accession>
<feature type="transmembrane region" description="Helical" evidence="1">
    <location>
        <begin position="194"/>
        <end position="214"/>
    </location>
</feature>
<feature type="transmembrane region" description="Helical" evidence="1">
    <location>
        <begin position="161"/>
        <end position="182"/>
    </location>
</feature>
<evidence type="ECO:0000313" key="4">
    <source>
        <dbReference type="Proteomes" id="UP000694480"/>
    </source>
</evidence>
<comment type="caution">
    <text evidence="3">The sequence shown here is derived from an EMBL/GenBank/DDBJ whole genome shotgun (WGS) entry which is preliminary data.</text>
</comment>
<organism evidence="3 4">
    <name type="scientific">Planobacterium oryzisoli</name>
    <dbReference type="NCBI Taxonomy" id="2771435"/>
    <lineage>
        <taxon>Bacteria</taxon>
        <taxon>Pseudomonadati</taxon>
        <taxon>Bacteroidota</taxon>
        <taxon>Flavobacteriia</taxon>
        <taxon>Flavobacteriales</taxon>
        <taxon>Weeksellaceae</taxon>
        <taxon>Chryseobacterium group</taxon>
        <taxon>Chryseobacterium</taxon>
    </lineage>
</organism>
<dbReference type="Proteomes" id="UP000694480">
    <property type="component" value="Unassembled WGS sequence"/>
</dbReference>
<feature type="transmembrane region" description="Helical" evidence="1">
    <location>
        <begin position="6"/>
        <end position="29"/>
    </location>
</feature>
<dbReference type="EMBL" id="JADKYY010000011">
    <property type="protein sequence ID" value="MBF5027857.1"/>
    <property type="molecule type" value="Genomic_DNA"/>
</dbReference>
<dbReference type="PANTHER" id="PTHR42208:SF1">
    <property type="entry name" value="HEAVY METAL TRANSPORTER"/>
    <property type="match status" value="1"/>
</dbReference>
<evidence type="ECO:0000256" key="1">
    <source>
        <dbReference type="SAM" id="Phobius"/>
    </source>
</evidence>
<feature type="transmembrane region" description="Helical" evidence="1">
    <location>
        <begin position="131"/>
        <end position="155"/>
    </location>
</feature>
<evidence type="ECO:0000313" key="3">
    <source>
        <dbReference type="EMBL" id="MBF5027857.1"/>
    </source>
</evidence>
<feature type="domain" description="Urease accessory protein UreH-like transmembrane" evidence="2">
    <location>
        <begin position="9"/>
        <end position="206"/>
    </location>
</feature>
<feature type="transmembrane region" description="Helical" evidence="1">
    <location>
        <begin position="76"/>
        <end position="95"/>
    </location>
</feature>
<dbReference type="AlphaFoldDB" id="A0A930YWS1"/>
<evidence type="ECO:0000259" key="2">
    <source>
        <dbReference type="Pfam" id="PF13386"/>
    </source>
</evidence>
<proteinExistence type="predicted"/>
<dbReference type="InterPro" id="IPR039447">
    <property type="entry name" value="UreH-like_TM_dom"/>
</dbReference>
<gene>
    <name evidence="3" type="ORF">IC612_08620</name>
</gene>
<dbReference type="Pfam" id="PF13386">
    <property type="entry name" value="DsbD_2"/>
    <property type="match status" value="1"/>
</dbReference>
<keyword evidence="1" id="KW-0812">Transmembrane</keyword>
<keyword evidence="4" id="KW-1185">Reference proteome</keyword>
<dbReference type="RefSeq" id="WP_194739783.1">
    <property type="nucleotide sequence ID" value="NZ_JADKYY010000011.1"/>
</dbReference>
<dbReference type="PANTHER" id="PTHR42208">
    <property type="entry name" value="HEAVY METAL TRANSPORTER-RELATED"/>
    <property type="match status" value="1"/>
</dbReference>
<keyword evidence="1" id="KW-1133">Transmembrane helix</keyword>
<sequence length="247" mass="26730">MESALIFSALSLGFATGFHCIGMCGPIALSMGLSKKQAINFHLQNTTYNLGRIVTYTLLGGILGILGEGFKLAGLQQYLTIFVGISLIVMAFFTFTKGDFATKIPIVNRGLLQVKMRLGKLLAQKDLKSRFLTGILNGLLPCGMVYVALTASLAAGGIVQGALFMTLFGLGTFPFLFLVVLFGGMLNSALRIKVLKIMPFIMLIMGSLIIVRALELGIPFLSPEKQALEVQHNNSREHMQGDHSTCH</sequence>
<keyword evidence="1" id="KW-0472">Membrane</keyword>
<protein>
    <submittedName>
        <fullName evidence="3">Sulfite exporter TauE/SafE family protein</fullName>
    </submittedName>
</protein>